<keyword evidence="14" id="KW-1185">Reference proteome</keyword>
<dbReference type="SUPFAM" id="SSF54523">
    <property type="entry name" value="Pili subunits"/>
    <property type="match status" value="1"/>
</dbReference>
<dbReference type="InterPro" id="IPR012902">
    <property type="entry name" value="N_methyl_site"/>
</dbReference>
<dbReference type="PROSITE" id="PS00409">
    <property type="entry name" value="PROKAR_NTER_METHYL"/>
    <property type="match status" value="1"/>
</dbReference>
<feature type="transmembrane region" description="Helical" evidence="11">
    <location>
        <begin position="58"/>
        <end position="80"/>
    </location>
</feature>
<dbReference type="Pfam" id="PF12019">
    <property type="entry name" value="GspH"/>
    <property type="match status" value="1"/>
</dbReference>
<proteinExistence type="inferred from homology"/>
<dbReference type="EMBL" id="CP027667">
    <property type="protein sequence ID" value="AVO48500.1"/>
    <property type="molecule type" value="Genomic_DNA"/>
</dbReference>
<keyword evidence="8 11" id="KW-0472">Membrane</keyword>
<dbReference type="Pfam" id="PF07963">
    <property type="entry name" value="N_methyl"/>
    <property type="match status" value="1"/>
</dbReference>
<dbReference type="InterPro" id="IPR045584">
    <property type="entry name" value="Pilin-like"/>
</dbReference>
<keyword evidence="7 11" id="KW-1133">Transmembrane helix</keyword>
<dbReference type="GO" id="GO:0015628">
    <property type="term" value="P:protein secretion by the type II secretion system"/>
    <property type="evidence" value="ECO:0007669"/>
    <property type="project" value="InterPro"/>
</dbReference>
<evidence type="ECO:0000313" key="14">
    <source>
        <dbReference type="Proteomes" id="UP000237925"/>
    </source>
</evidence>
<protein>
    <recommendedName>
        <fullName evidence="2">Type II secretion system protein H</fullName>
    </recommendedName>
    <alternativeName>
        <fullName evidence="10">General secretion pathway protein H</fullName>
    </alternativeName>
</protein>
<evidence type="ECO:0000256" key="8">
    <source>
        <dbReference type="ARBA" id="ARBA00023136"/>
    </source>
</evidence>
<evidence type="ECO:0000256" key="9">
    <source>
        <dbReference type="ARBA" id="ARBA00025772"/>
    </source>
</evidence>
<name>A0A2R3Q9P8_9BURK</name>
<dbReference type="Proteomes" id="UP000237925">
    <property type="component" value="Chromosome"/>
</dbReference>
<dbReference type="GO" id="GO:0015627">
    <property type="term" value="C:type II protein secretion system complex"/>
    <property type="evidence" value="ECO:0007669"/>
    <property type="project" value="InterPro"/>
</dbReference>
<accession>A0A2R3Q9P8</accession>
<dbReference type="InterPro" id="IPR022346">
    <property type="entry name" value="T2SS_GspH"/>
</dbReference>
<keyword evidence="6 11" id="KW-0812">Transmembrane</keyword>
<comment type="similarity">
    <text evidence="9">Belongs to the GSP H family.</text>
</comment>
<keyword evidence="3" id="KW-1003">Cell membrane</keyword>
<comment type="subcellular location">
    <subcellularLocation>
        <location evidence="1">Cell inner membrane</location>
        <topology evidence="1">Single-pass membrane protein</topology>
    </subcellularLocation>
</comment>
<evidence type="ECO:0000256" key="6">
    <source>
        <dbReference type="ARBA" id="ARBA00022692"/>
    </source>
</evidence>
<evidence type="ECO:0000256" key="1">
    <source>
        <dbReference type="ARBA" id="ARBA00004377"/>
    </source>
</evidence>
<keyword evidence="5" id="KW-0997">Cell inner membrane</keyword>
<organism evidence="13 14">
    <name type="scientific">Melaminivora suipulveris</name>
    <dbReference type="NCBI Taxonomy" id="2109913"/>
    <lineage>
        <taxon>Bacteria</taxon>
        <taxon>Pseudomonadati</taxon>
        <taxon>Pseudomonadota</taxon>
        <taxon>Betaproteobacteria</taxon>
        <taxon>Burkholderiales</taxon>
        <taxon>Comamonadaceae</taxon>
        <taxon>Melaminivora</taxon>
    </lineage>
</organism>
<gene>
    <name evidence="13" type="ORF">C6568_03900</name>
</gene>
<dbReference type="Gene3D" id="3.55.40.10">
    <property type="entry name" value="minor pseudopilin epsh domain"/>
    <property type="match status" value="1"/>
</dbReference>
<dbReference type="KEGG" id="mela:C6568_03900"/>
<reference evidence="13 14" key="1">
    <citation type="submission" date="2018-03" db="EMBL/GenBank/DDBJ databases">
        <title>Genome sequencing of Melaminivora sp.</title>
        <authorList>
            <person name="Kim S.-J."/>
            <person name="Heo J."/>
            <person name="Ahn J.-H."/>
            <person name="Kwon S.-W."/>
        </authorList>
    </citation>
    <scope>NUCLEOTIDE SEQUENCE [LARGE SCALE GENOMIC DNA]</scope>
    <source>
        <strain evidence="13 14">SC2-9</strain>
    </source>
</reference>
<dbReference type="GO" id="GO:0005886">
    <property type="term" value="C:plasma membrane"/>
    <property type="evidence" value="ECO:0007669"/>
    <property type="project" value="UniProtKB-SubCell"/>
</dbReference>
<dbReference type="AlphaFoldDB" id="A0A2R3Q9P8"/>
<dbReference type="NCBIfam" id="TIGR02532">
    <property type="entry name" value="IV_pilin_GFxxxE"/>
    <property type="match status" value="1"/>
</dbReference>
<evidence type="ECO:0000256" key="11">
    <source>
        <dbReference type="SAM" id="Phobius"/>
    </source>
</evidence>
<evidence type="ECO:0000256" key="4">
    <source>
        <dbReference type="ARBA" id="ARBA00022481"/>
    </source>
</evidence>
<feature type="domain" description="General secretion pathway GspH" evidence="12">
    <location>
        <begin position="95"/>
        <end position="212"/>
    </location>
</feature>
<evidence type="ECO:0000256" key="7">
    <source>
        <dbReference type="ARBA" id="ARBA00022989"/>
    </source>
</evidence>
<evidence type="ECO:0000256" key="10">
    <source>
        <dbReference type="ARBA" id="ARBA00030775"/>
    </source>
</evidence>
<evidence type="ECO:0000256" key="5">
    <source>
        <dbReference type="ARBA" id="ARBA00022519"/>
    </source>
</evidence>
<evidence type="ECO:0000313" key="13">
    <source>
        <dbReference type="EMBL" id="AVO48500.1"/>
    </source>
</evidence>
<keyword evidence="4" id="KW-0488">Methylation</keyword>
<sequence>MRRGALDAQIHRPQENRVFLRGQRWRARLRRQRHAHHDGEDMLVAQAPSPLQRPHASAGFTLIELLVVIAMVAILGALAAPSMRQFAANQELSGATSNLVAAAMTARGTAINRNRKVVIEAVTTDDWTAGWRVYVDADDNESYSVGTDELIASGGPLPDTVVRNTSPPTGCSFKGQFVYRGDGFLTPFAGSLQNAAIPLISTVTGRKRCVVFDKIGRTRVCGDDAGTC</sequence>
<evidence type="ECO:0000259" key="12">
    <source>
        <dbReference type="Pfam" id="PF12019"/>
    </source>
</evidence>
<evidence type="ECO:0000256" key="3">
    <source>
        <dbReference type="ARBA" id="ARBA00022475"/>
    </source>
</evidence>
<evidence type="ECO:0000256" key="2">
    <source>
        <dbReference type="ARBA" id="ARBA00021549"/>
    </source>
</evidence>